<gene>
    <name evidence="2" type="ORF">N0V93_005891</name>
</gene>
<dbReference type="AlphaFoldDB" id="A0A9W8YVB6"/>
<evidence type="ECO:0000313" key="3">
    <source>
        <dbReference type="Proteomes" id="UP001140453"/>
    </source>
</evidence>
<keyword evidence="1" id="KW-0732">Signal</keyword>
<reference evidence="2" key="1">
    <citation type="submission" date="2022-10" db="EMBL/GenBank/DDBJ databases">
        <title>Tapping the CABI collections for fungal endophytes: first genome assemblies for Collariella, Neodidymelliopsis, Ascochyta clinopodiicola, Didymella pomorum, Didymosphaeria variabile, Neocosmospora piperis and Neocucurbitaria cava.</title>
        <authorList>
            <person name="Hill R."/>
        </authorList>
    </citation>
    <scope>NUCLEOTIDE SEQUENCE</scope>
    <source>
        <strain evidence="2">IMI 355082</strain>
    </source>
</reference>
<dbReference type="EMBL" id="JAPEVB010000003">
    <property type="protein sequence ID" value="KAJ4392266.1"/>
    <property type="molecule type" value="Genomic_DNA"/>
</dbReference>
<dbReference type="Proteomes" id="UP001140453">
    <property type="component" value="Unassembled WGS sequence"/>
</dbReference>
<sequence length="164" mass="17881">MNYLCVLATLLSSTFALSIPRQSTDLVWNVTNFLASGAPYSIETTYEFDITDGAISAHCVRLESTLPEIGYAPLTNCTNPIYSFYFGSAPSTSTTPGYNLQVWEEDPENTICGAPSMECVYTGFHFFPASDVVTVVNPDGDPNGNYDRLDTAPDFTVSYVGTHI</sequence>
<protein>
    <recommendedName>
        <fullName evidence="4">AA1-like domain-containing protein</fullName>
    </recommendedName>
</protein>
<accession>A0A9W8YVB6</accession>
<evidence type="ECO:0008006" key="4">
    <source>
        <dbReference type="Google" id="ProtNLM"/>
    </source>
</evidence>
<evidence type="ECO:0000313" key="2">
    <source>
        <dbReference type="EMBL" id="KAJ4392266.1"/>
    </source>
</evidence>
<keyword evidence="3" id="KW-1185">Reference proteome</keyword>
<name>A0A9W8YVB6_9PEZI</name>
<comment type="caution">
    <text evidence="2">The sequence shown here is derived from an EMBL/GenBank/DDBJ whole genome shotgun (WGS) entry which is preliminary data.</text>
</comment>
<dbReference type="OrthoDB" id="5171460at2759"/>
<feature type="chain" id="PRO_5040871985" description="AA1-like domain-containing protein" evidence="1">
    <location>
        <begin position="17"/>
        <end position="164"/>
    </location>
</feature>
<proteinExistence type="predicted"/>
<organism evidence="2 3">
    <name type="scientific">Gnomoniopsis smithogilvyi</name>
    <dbReference type="NCBI Taxonomy" id="1191159"/>
    <lineage>
        <taxon>Eukaryota</taxon>
        <taxon>Fungi</taxon>
        <taxon>Dikarya</taxon>
        <taxon>Ascomycota</taxon>
        <taxon>Pezizomycotina</taxon>
        <taxon>Sordariomycetes</taxon>
        <taxon>Sordariomycetidae</taxon>
        <taxon>Diaporthales</taxon>
        <taxon>Gnomoniaceae</taxon>
        <taxon>Gnomoniopsis</taxon>
    </lineage>
</organism>
<evidence type="ECO:0000256" key="1">
    <source>
        <dbReference type="SAM" id="SignalP"/>
    </source>
</evidence>
<feature type="signal peptide" evidence="1">
    <location>
        <begin position="1"/>
        <end position="16"/>
    </location>
</feature>